<reference evidence="2" key="1">
    <citation type="submission" date="2021-02" db="EMBL/GenBank/DDBJ databases">
        <authorList>
            <person name="Dougan E. K."/>
            <person name="Rhodes N."/>
            <person name="Thang M."/>
            <person name="Chan C."/>
        </authorList>
    </citation>
    <scope>NUCLEOTIDE SEQUENCE</scope>
</reference>
<accession>A0A812YRX5</accession>
<name>A0A812YRX5_9DINO</name>
<dbReference type="GO" id="GO:0005739">
    <property type="term" value="C:mitochondrion"/>
    <property type="evidence" value="ECO:0007669"/>
    <property type="project" value="GOC"/>
</dbReference>
<dbReference type="OrthoDB" id="423959at2759"/>
<feature type="region of interest" description="Disordered" evidence="1">
    <location>
        <begin position="242"/>
        <end position="273"/>
    </location>
</feature>
<proteinExistence type="predicted"/>
<evidence type="ECO:0000256" key="1">
    <source>
        <dbReference type="SAM" id="MobiDB-lite"/>
    </source>
</evidence>
<dbReference type="GO" id="GO:0034551">
    <property type="term" value="P:mitochondrial respiratory chain complex III assembly"/>
    <property type="evidence" value="ECO:0007669"/>
    <property type="project" value="InterPro"/>
</dbReference>
<dbReference type="InterPro" id="IPR027858">
    <property type="entry name" value="BRAWNIN"/>
</dbReference>
<evidence type="ECO:0000313" key="2">
    <source>
        <dbReference type="EMBL" id="CAE7793063.1"/>
    </source>
</evidence>
<gene>
    <name evidence="2" type="ORF">SNEC2469_LOCUS23315</name>
</gene>
<dbReference type="AlphaFoldDB" id="A0A812YRX5"/>
<sequence length="273" mass="30001">MSESERLPFTAMGMPLRHYLGTMAASFGSMALGSICVHTYMQPEMNSEMVASDFEKEAQARRHAIEEVTKLAMDERFGPAVDGTASRTGKLSKFMRHCETTSVLTVSGLGAAAMSYYVGAEPRNPVQCEKFWRNRIDAEEAATILRSHAEIALTVPHSLGLELLSARERGDVEESVLPELQKARERLGTGRSQRVGTACSGISARSSVSGMSCRSTVLSVELEIERERRQAAEKELEELRRKLDSMNVASSTASHGRAKLPESSNTSKSRRSR</sequence>
<comment type="caution">
    <text evidence="2">The sequence shown here is derived from an EMBL/GenBank/DDBJ whole genome shotgun (WGS) entry which is preliminary data.</text>
</comment>
<dbReference type="Pfam" id="PF14990">
    <property type="entry name" value="DUF4516"/>
    <property type="match status" value="1"/>
</dbReference>
<keyword evidence="3" id="KW-1185">Reference proteome</keyword>
<organism evidence="2 3">
    <name type="scientific">Symbiodinium necroappetens</name>
    <dbReference type="NCBI Taxonomy" id="1628268"/>
    <lineage>
        <taxon>Eukaryota</taxon>
        <taxon>Sar</taxon>
        <taxon>Alveolata</taxon>
        <taxon>Dinophyceae</taxon>
        <taxon>Suessiales</taxon>
        <taxon>Symbiodiniaceae</taxon>
        <taxon>Symbiodinium</taxon>
    </lineage>
</organism>
<dbReference type="EMBL" id="CAJNJA010043363">
    <property type="protein sequence ID" value="CAE7793063.1"/>
    <property type="molecule type" value="Genomic_DNA"/>
</dbReference>
<protein>
    <submittedName>
        <fullName evidence="2">Uncharacterized protein</fullName>
    </submittedName>
</protein>
<evidence type="ECO:0000313" key="3">
    <source>
        <dbReference type="Proteomes" id="UP000601435"/>
    </source>
</evidence>
<dbReference type="Proteomes" id="UP000601435">
    <property type="component" value="Unassembled WGS sequence"/>
</dbReference>